<dbReference type="InterPro" id="IPR012677">
    <property type="entry name" value="Nucleotide-bd_a/b_plait_sf"/>
</dbReference>
<evidence type="ECO:0000313" key="7">
    <source>
        <dbReference type="Proteomes" id="UP000070501"/>
    </source>
</evidence>
<dbReference type="InParanoid" id="A0A136J5F8"/>
<dbReference type="Proteomes" id="UP000070501">
    <property type="component" value="Unassembled WGS sequence"/>
</dbReference>
<evidence type="ECO:0000256" key="2">
    <source>
        <dbReference type="ARBA" id="ARBA00022980"/>
    </source>
</evidence>
<dbReference type="Gene3D" id="3.30.70.330">
    <property type="match status" value="1"/>
</dbReference>
<dbReference type="PANTHER" id="PTHR12059:SF5">
    <property type="entry name" value="LARGE RIBOSOMAL SUBUNIT PROTEIN UL23M"/>
    <property type="match status" value="1"/>
</dbReference>
<name>A0A136J5F8_9PEZI</name>
<dbReference type="SUPFAM" id="SSF54189">
    <property type="entry name" value="Ribosomal proteins S24e, L23 and L15e"/>
    <property type="match status" value="1"/>
</dbReference>
<keyword evidence="3" id="KW-0687">Ribonucleoprotein</keyword>
<protein>
    <recommendedName>
        <fullName evidence="4">Large ribosomal subunit protein uL23m</fullName>
    </recommendedName>
</protein>
<accession>A0A136J5F8</accession>
<dbReference type="GO" id="GO:0005762">
    <property type="term" value="C:mitochondrial large ribosomal subunit"/>
    <property type="evidence" value="ECO:0007669"/>
    <property type="project" value="TreeGrafter"/>
</dbReference>
<dbReference type="EMBL" id="KQ964249">
    <property type="protein sequence ID" value="KXJ92372.1"/>
    <property type="molecule type" value="Genomic_DNA"/>
</dbReference>
<organism evidence="6 7">
    <name type="scientific">Microdochium bolleyi</name>
    <dbReference type="NCBI Taxonomy" id="196109"/>
    <lineage>
        <taxon>Eukaryota</taxon>
        <taxon>Fungi</taxon>
        <taxon>Dikarya</taxon>
        <taxon>Ascomycota</taxon>
        <taxon>Pezizomycotina</taxon>
        <taxon>Sordariomycetes</taxon>
        <taxon>Xylariomycetidae</taxon>
        <taxon>Xylariales</taxon>
        <taxon>Microdochiaceae</taxon>
        <taxon>Microdochium</taxon>
    </lineage>
</organism>
<dbReference type="PANTHER" id="PTHR12059">
    <property type="entry name" value="RIBOSOMAL PROTEIN L23-RELATED"/>
    <property type="match status" value="1"/>
</dbReference>
<dbReference type="STRING" id="196109.A0A136J5F8"/>
<dbReference type="InterPro" id="IPR013025">
    <property type="entry name" value="Ribosomal_uL23-like"/>
</dbReference>
<evidence type="ECO:0000256" key="5">
    <source>
        <dbReference type="SAM" id="MobiDB-lite"/>
    </source>
</evidence>
<reference evidence="7" key="1">
    <citation type="submission" date="2016-02" db="EMBL/GenBank/DDBJ databases">
        <title>Draft genome sequence of Microdochium bolleyi, a fungal endophyte of beachgrass.</title>
        <authorList>
            <consortium name="DOE Joint Genome Institute"/>
            <person name="David A.S."/>
            <person name="May G."/>
            <person name="Haridas S."/>
            <person name="Lim J."/>
            <person name="Wang M."/>
            <person name="Labutti K."/>
            <person name="Lipzen A."/>
            <person name="Barry K."/>
            <person name="Grigoriev I.V."/>
        </authorList>
    </citation>
    <scope>NUCLEOTIDE SEQUENCE [LARGE SCALE GENOMIC DNA]</scope>
    <source>
        <strain evidence="7">J235TASD1</strain>
    </source>
</reference>
<evidence type="ECO:0000256" key="3">
    <source>
        <dbReference type="ARBA" id="ARBA00023274"/>
    </source>
</evidence>
<comment type="similarity">
    <text evidence="1">Belongs to the universal ribosomal protein uL23 family.</text>
</comment>
<gene>
    <name evidence="6" type="ORF">Micbo1qcDRAFT_134444</name>
</gene>
<dbReference type="AlphaFoldDB" id="A0A136J5F8"/>
<evidence type="ECO:0000256" key="4">
    <source>
        <dbReference type="ARBA" id="ARBA00039977"/>
    </source>
</evidence>
<dbReference type="OrthoDB" id="275582at2759"/>
<sequence>MVIGQKIVRAGNKQVFLPSHLVTMVRPKSNTPPNLATFRVPLTFNKFDLRDYLLNAYNVETAGIRSHVVAQPLEKPDPSDPAANSGRVRRPRSIKYMIAELAKPFVWPAEPASDAAWQHPGGMKDAMKRQEKLQAMQKRVQKTGNMPLRDELPISAEDRSLKEQARRLLREGGWDNRRTADPKFEKAGGR</sequence>
<dbReference type="FunCoup" id="A0A136J5F8">
    <property type="interactions" value="207"/>
</dbReference>
<evidence type="ECO:0000256" key="1">
    <source>
        <dbReference type="ARBA" id="ARBA00006700"/>
    </source>
</evidence>
<feature type="region of interest" description="Disordered" evidence="5">
    <location>
        <begin position="116"/>
        <end position="190"/>
    </location>
</feature>
<evidence type="ECO:0000313" key="6">
    <source>
        <dbReference type="EMBL" id="KXJ92372.1"/>
    </source>
</evidence>
<dbReference type="GO" id="GO:0003735">
    <property type="term" value="F:structural constituent of ribosome"/>
    <property type="evidence" value="ECO:0007669"/>
    <property type="project" value="InterPro"/>
</dbReference>
<feature type="compositionally biased region" description="Basic and acidic residues" evidence="5">
    <location>
        <begin position="148"/>
        <end position="190"/>
    </location>
</feature>
<dbReference type="GO" id="GO:0032543">
    <property type="term" value="P:mitochondrial translation"/>
    <property type="evidence" value="ECO:0007669"/>
    <property type="project" value="TreeGrafter"/>
</dbReference>
<keyword evidence="2" id="KW-0689">Ribosomal protein</keyword>
<dbReference type="InterPro" id="IPR012678">
    <property type="entry name" value="Ribosomal_uL23/eL15/eS24_sf"/>
</dbReference>
<keyword evidence="7" id="KW-1185">Reference proteome</keyword>
<proteinExistence type="inferred from homology"/>